<protein>
    <submittedName>
        <fullName evidence="2">Uncharacterized protein</fullName>
    </submittedName>
</protein>
<dbReference type="RefSeq" id="WP_284137237.1">
    <property type="nucleotide sequence ID" value="NZ_JASJUT010000003.1"/>
</dbReference>
<feature type="compositionally biased region" description="Low complexity" evidence="1">
    <location>
        <begin position="9"/>
        <end position="22"/>
    </location>
</feature>
<organism evidence="2 3">
    <name type="scientific">Pseudoalteromonas obscura</name>
    <dbReference type="NCBI Taxonomy" id="3048491"/>
    <lineage>
        <taxon>Bacteria</taxon>
        <taxon>Pseudomonadati</taxon>
        <taxon>Pseudomonadota</taxon>
        <taxon>Gammaproteobacteria</taxon>
        <taxon>Alteromonadales</taxon>
        <taxon>Pseudoalteromonadaceae</taxon>
        <taxon>Pseudoalteromonas</taxon>
    </lineage>
</organism>
<comment type="caution">
    <text evidence="2">The sequence shown here is derived from an EMBL/GenBank/DDBJ whole genome shotgun (WGS) entry which is preliminary data.</text>
</comment>
<accession>A0ABT7EKK2</accession>
<name>A0ABT7EKK2_9GAMM</name>
<reference evidence="2 3" key="1">
    <citation type="submission" date="2023-05" db="EMBL/GenBank/DDBJ databases">
        <title>Pseudoalteromonas ardens sp. nov., Pseudoalteromonas obscura sp. nov., and Pseudoalteromonas umbrosa sp. nov., isolated from the coral Montipora capitata.</title>
        <authorList>
            <person name="Thomas E.M."/>
            <person name="Smith E.M."/>
            <person name="Papke E."/>
            <person name="Shlafstein M.D."/>
            <person name="Oline D.K."/>
            <person name="Videau P."/>
            <person name="Saw J.H."/>
            <person name="Strangman W.K."/>
            <person name="Ushijima B."/>
        </authorList>
    </citation>
    <scope>NUCLEOTIDE SEQUENCE [LARGE SCALE GENOMIC DNA]</scope>
    <source>
        <strain evidence="2 3">P94</strain>
    </source>
</reference>
<evidence type="ECO:0000313" key="3">
    <source>
        <dbReference type="Proteomes" id="UP001231915"/>
    </source>
</evidence>
<gene>
    <name evidence="2" type="ORF">QNM18_11055</name>
</gene>
<feature type="region of interest" description="Disordered" evidence="1">
    <location>
        <begin position="1"/>
        <end position="22"/>
    </location>
</feature>
<keyword evidence="3" id="KW-1185">Reference proteome</keyword>
<proteinExistence type="predicted"/>
<dbReference type="EMBL" id="JASJUT010000003">
    <property type="protein sequence ID" value="MDK2595585.1"/>
    <property type="molecule type" value="Genomic_DNA"/>
</dbReference>
<evidence type="ECO:0000256" key="1">
    <source>
        <dbReference type="SAM" id="MobiDB-lite"/>
    </source>
</evidence>
<sequence length="364" mass="40334">MSHVIPKKTSGQSVSLLSSTQTSSLPGVETLTQYRENQMREPRWDHVSIGVSKADLDNNFEFLNGAVLNRSADEQLLLTTTGLFGPIRTGTLVHLDPNADNLVVQSECAPLNPEADLVTRLNRLHDEATHNPPGNKHALSVSGFWASATDGGGIPGLDGASNVFGSTGQLICDTEHLEFPVLTYGSDAKSQQEYLQTLAYYGGTLLRPKEEFALGFIQDLWGIQYDQKLPQYVTDYQFGEHKGGGLFVEHHPFPHIWLPATGSDPVFHRTTKSRILLGRRRDIDHEDGYYRTVKTQHFHFTLFEVPNDGSALAIRPQCIHNDSFTDGAQTVFLANTPANTVAIRQSAPLTDMTFDKYTTMDMCK</sequence>
<dbReference type="Proteomes" id="UP001231915">
    <property type="component" value="Unassembled WGS sequence"/>
</dbReference>
<evidence type="ECO:0000313" key="2">
    <source>
        <dbReference type="EMBL" id="MDK2595585.1"/>
    </source>
</evidence>